<evidence type="ECO:0000256" key="1">
    <source>
        <dbReference type="ARBA" id="ARBA00001342"/>
    </source>
</evidence>
<dbReference type="PANTHER" id="PTHR33254">
    <property type="entry name" value="4-HYDROXY-4-METHYL-2-OXOGLUTARATE ALDOLASE 3-RELATED"/>
    <property type="match status" value="1"/>
</dbReference>
<dbReference type="InterPro" id="IPR036704">
    <property type="entry name" value="RraA/RraA-like_sf"/>
</dbReference>
<dbReference type="RefSeq" id="WP_252594613.1">
    <property type="nucleotide sequence ID" value="NZ_CP099489.1"/>
</dbReference>
<name>A0ABY4YXH2_9MICO</name>
<accession>A0ABY4YXH2</accession>
<evidence type="ECO:0000256" key="11">
    <source>
        <dbReference type="ARBA" id="ARBA00032305"/>
    </source>
</evidence>
<proteinExistence type="inferred from homology"/>
<evidence type="ECO:0000256" key="7">
    <source>
        <dbReference type="ARBA" id="ARBA00016549"/>
    </source>
</evidence>
<comment type="catalytic activity">
    <reaction evidence="1">
        <text>4-hydroxy-4-methyl-2-oxoglutarate = 2 pyruvate</text>
        <dbReference type="Rhea" id="RHEA:22748"/>
        <dbReference type="ChEBI" id="CHEBI:15361"/>
        <dbReference type="ChEBI" id="CHEBI:58276"/>
        <dbReference type="EC" id="4.1.3.17"/>
    </reaction>
</comment>
<evidence type="ECO:0000256" key="4">
    <source>
        <dbReference type="ARBA" id="ARBA00011233"/>
    </source>
</evidence>
<protein>
    <recommendedName>
        <fullName evidence="7">Putative 4-hydroxy-4-methyl-2-oxoglutarate aldolase</fullName>
        <ecNumber evidence="6">4.1.1.112</ecNumber>
        <ecNumber evidence="5">4.1.3.17</ecNumber>
    </recommendedName>
    <alternativeName>
        <fullName evidence="11">Oxaloacetate decarboxylase</fullName>
    </alternativeName>
    <alternativeName>
        <fullName evidence="9">Regulator of ribonuclease activity homolog</fullName>
    </alternativeName>
    <alternativeName>
        <fullName evidence="10">RraA-like protein</fullName>
    </alternativeName>
</protein>
<evidence type="ECO:0000256" key="9">
    <source>
        <dbReference type="ARBA" id="ARBA00029596"/>
    </source>
</evidence>
<dbReference type="Pfam" id="PF03737">
    <property type="entry name" value="RraA-like"/>
    <property type="match status" value="1"/>
</dbReference>
<evidence type="ECO:0000313" key="14">
    <source>
        <dbReference type="Proteomes" id="UP001056455"/>
    </source>
</evidence>
<evidence type="ECO:0000256" key="8">
    <source>
        <dbReference type="ARBA" id="ARBA00025046"/>
    </source>
</evidence>
<dbReference type="SUPFAM" id="SSF89562">
    <property type="entry name" value="RraA-like"/>
    <property type="match status" value="1"/>
</dbReference>
<dbReference type="Proteomes" id="UP001056455">
    <property type="component" value="Chromosome"/>
</dbReference>
<comment type="similarity">
    <text evidence="3">Belongs to the class II aldolase/RraA-like family.</text>
</comment>
<dbReference type="EC" id="4.1.3.17" evidence="5"/>
<dbReference type="InterPro" id="IPR005493">
    <property type="entry name" value="RraA/RraA-like"/>
</dbReference>
<comment type="cofactor">
    <cofactor evidence="2">
        <name>a divalent metal cation</name>
        <dbReference type="ChEBI" id="CHEBI:60240"/>
    </cofactor>
</comment>
<evidence type="ECO:0000256" key="2">
    <source>
        <dbReference type="ARBA" id="ARBA00001968"/>
    </source>
</evidence>
<comment type="catalytic activity">
    <reaction evidence="12">
        <text>oxaloacetate + H(+) = pyruvate + CO2</text>
        <dbReference type="Rhea" id="RHEA:15641"/>
        <dbReference type="ChEBI" id="CHEBI:15361"/>
        <dbReference type="ChEBI" id="CHEBI:15378"/>
        <dbReference type="ChEBI" id="CHEBI:16452"/>
        <dbReference type="ChEBI" id="CHEBI:16526"/>
        <dbReference type="EC" id="4.1.1.112"/>
    </reaction>
</comment>
<comment type="subunit">
    <text evidence="4">Homotrimer.</text>
</comment>
<sequence>MSEQSHTWRERALAVGCAPLVDAMMRHHEHKADLPALHSPAPERALFGPAVTMQFLPTRDDPAVQDRGFGDVYDEAVRGAEPGAVLVINSGGYPESSHAGGVKLSRASRDGLAGVLADGRLRDFAELADAGFATWCRGEAVRWGGDHVMPYAANVAIEVAGVTIVPGDYVYVDSAGGVVIPAASMETVLTEAETIVSDDEGFRAGIASGESS</sequence>
<evidence type="ECO:0000313" key="13">
    <source>
        <dbReference type="EMBL" id="USQ81229.1"/>
    </source>
</evidence>
<gene>
    <name evidence="13" type="ORF">NF556_06190</name>
</gene>
<evidence type="ECO:0000256" key="12">
    <source>
        <dbReference type="ARBA" id="ARBA00047973"/>
    </source>
</evidence>
<evidence type="ECO:0000256" key="5">
    <source>
        <dbReference type="ARBA" id="ARBA00012213"/>
    </source>
</evidence>
<dbReference type="CDD" id="cd16841">
    <property type="entry name" value="RraA_family"/>
    <property type="match status" value="1"/>
</dbReference>
<evidence type="ECO:0000256" key="3">
    <source>
        <dbReference type="ARBA" id="ARBA00008621"/>
    </source>
</evidence>
<dbReference type="EMBL" id="CP099489">
    <property type="protein sequence ID" value="USQ81229.1"/>
    <property type="molecule type" value="Genomic_DNA"/>
</dbReference>
<evidence type="ECO:0000256" key="10">
    <source>
        <dbReference type="ARBA" id="ARBA00030169"/>
    </source>
</evidence>
<keyword evidence="14" id="KW-1185">Reference proteome</keyword>
<dbReference type="PANTHER" id="PTHR33254:SF4">
    <property type="entry name" value="4-HYDROXY-4-METHYL-2-OXOGLUTARATE ALDOLASE 3-RELATED"/>
    <property type="match status" value="1"/>
</dbReference>
<reference evidence="13" key="1">
    <citation type="submission" date="2022-06" db="EMBL/GenBank/DDBJ databases">
        <title>Ornithinimicrobium HY1793.</title>
        <authorList>
            <person name="Huang Y."/>
        </authorList>
    </citation>
    <scope>NUCLEOTIDE SEQUENCE</scope>
    <source>
        <strain evidence="13">HY1793</strain>
    </source>
</reference>
<organism evidence="13 14">
    <name type="scientific">Ornithinimicrobium faecis</name>
    <dbReference type="NCBI Taxonomy" id="2934158"/>
    <lineage>
        <taxon>Bacteria</taxon>
        <taxon>Bacillati</taxon>
        <taxon>Actinomycetota</taxon>
        <taxon>Actinomycetes</taxon>
        <taxon>Micrococcales</taxon>
        <taxon>Ornithinimicrobiaceae</taxon>
        <taxon>Ornithinimicrobium</taxon>
    </lineage>
</organism>
<dbReference type="Gene3D" id="3.50.30.40">
    <property type="entry name" value="Ribonuclease E inhibitor RraA/RraA-like"/>
    <property type="match status" value="1"/>
</dbReference>
<comment type="function">
    <text evidence="8">Catalyzes the aldol cleavage of 4-hydroxy-4-methyl-2-oxoglutarate (HMG) into 2 molecules of pyruvate. Also contains a secondary oxaloacetate (OAA) decarboxylase activity due to the common pyruvate enolate transition state formed following C-C bond cleavage in the retro-aldol and decarboxylation reactions.</text>
</comment>
<evidence type="ECO:0000256" key="6">
    <source>
        <dbReference type="ARBA" id="ARBA00012947"/>
    </source>
</evidence>
<dbReference type="EC" id="4.1.1.112" evidence="6"/>